<feature type="non-terminal residue" evidence="1">
    <location>
        <position position="1"/>
    </location>
</feature>
<feature type="non-terminal residue" evidence="1">
    <location>
        <position position="126"/>
    </location>
</feature>
<proteinExistence type="predicted"/>
<reference evidence="1" key="1">
    <citation type="submission" date="2015-07" db="EMBL/GenBank/DDBJ databases">
        <title>Adaptation to a free-living lifestyle via gene acquisitions in the diplomonad Trepomonas sp. PC1.</title>
        <authorList>
            <person name="Xu F."/>
            <person name="Jerlstrom-Hultqvist J."/>
            <person name="Kolisko M."/>
            <person name="Simpson A.G.B."/>
            <person name="Roger A.J."/>
            <person name="Svard S.G."/>
            <person name="Andersson J.O."/>
        </authorList>
    </citation>
    <scope>NUCLEOTIDE SEQUENCE</scope>
    <source>
        <strain evidence="1">PC1</strain>
    </source>
</reference>
<organism evidence="1">
    <name type="scientific">Trepomonas sp. PC1</name>
    <dbReference type="NCBI Taxonomy" id="1076344"/>
    <lineage>
        <taxon>Eukaryota</taxon>
        <taxon>Metamonada</taxon>
        <taxon>Diplomonadida</taxon>
        <taxon>Hexamitidae</taxon>
        <taxon>Hexamitinae</taxon>
        <taxon>Trepomonas</taxon>
    </lineage>
</organism>
<sequence>EDKLQLPILLGKWPGQLCIVAQQLKWTQQVQAALNSCKQIKINYDEMDEQKVAELQNESLDLVRKNLKNARKRSVMFLQKLTEIFNSYSDLYKQLMEKNLLSPNQIRNFQQKLINNKTRAHITMEI</sequence>
<dbReference type="Gene3D" id="1.20.58.1120">
    <property type="match status" value="1"/>
</dbReference>
<dbReference type="EMBL" id="GDID01003662">
    <property type="protein sequence ID" value="JAP92944.1"/>
    <property type="molecule type" value="Transcribed_RNA"/>
</dbReference>
<accession>A0A146KAG3</accession>
<dbReference type="AlphaFoldDB" id="A0A146KAG3"/>
<name>A0A146KAG3_9EUKA</name>
<evidence type="ECO:0000313" key="1">
    <source>
        <dbReference type="EMBL" id="JAP92944.1"/>
    </source>
</evidence>
<gene>
    <name evidence="1" type="ORF">TPC1_14950</name>
</gene>
<protein>
    <submittedName>
        <fullName evidence="1">Dynein heavy chain</fullName>
    </submittedName>
</protein>